<evidence type="ECO:0000259" key="1">
    <source>
        <dbReference type="Pfam" id="PF02824"/>
    </source>
</evidence>
<dbReference type="EMBL" id="JAUIZM010000011">
    <property type="protein sequence ID" value="KAK1358089.1"/>
    <property type="molecule type" value="Genomic_DNA"/>
</dbReference>
<dbReference type="InterPro" id="IPR012675">
    <property type="entry name" value="Beta-grasp_dom_sf"/>
</dbReference>
<dbReference type="InterPro" id="IPR004095">
    <property type="entry name" value="TGS"/>
</dbReference>
<keyword evidence="3" id="KW-1185">Reference proteome</keyword>
<dbReference type="Pfam" id="PF02824">
    <property type="entry name" value="TGS"/>
    <property type="match status" value="1"/>
</dbReference>
<organism evidence="2 3">
    <name type="scientific">Heracleum sosnowskyi</name>
    <dbReference type="NCBI Taxonomy" id="360622"/>
    <lineage>
        <taxon>Eukaryota</taxon>
        <taxon>Viridiplantae</taxon>
        <taxon>Streptophyta</taxon>
        <taxon>Embryophyta</taxon>
        <taxon>Tracheophyta</taxon>
        <taxon>Spermatophyta</taxon>
        <taxon>Magnoliopsida</taxon>
        <taxon>eudicotyledons</taxon>
        <taxon>Gunneridae</taxon>
        <taxon>Pentapetalae</taxon>
        <taxon>asterids</taxon>
        <taxon>campanulids</taxon>
        <taxon>Apiales</taxon>
        <taxon>Apiaceae</taxon>
        <taxon>Apioideae</taxon>
        <taxon>apioid superclade</taxon>
        <taxon>Tordylieae</taxon>
        <taxon>Tordyliinae</taxon>
        <taxon>Heracleum</taxon>
    </lineage>
</organism>
<evidence type="ECO:0000313" key="3">
    <source>
        <dbReference type="Proteomes" id="UP001237642"/>
    </source>
</evidence>
<proteinExistence type="predicted"/>
<gene>
    <name evidence="2" type="ORF">POM88_051345</name>
</gene>
<reference evidence="2" key="2">
    <citation type="submission" date="2023-05" db="EMBL/GenBank/DDBJ databases">
        <authorList>
            <person name="Schelkunov M.I."/>
        </authorList>
    </citation>
    <scope>NUCLEOTIDE SEQUENCE</scope>
    <source>
        <strain evidence="2">Hsosn_3</strain>
        <tissue evidence="2">Leaf</tissue>
    </source>
</reference>
<accession>A0AAD8H098</accession>
<dbReference type="GO" id="GO:0005525">
    <property type="term" value="F:GTP binding"/>
    <property type="evidence" value="ECO:0007669"/>
    <property type="project" value="InterPro"/>
</dbReference>
<feature type="domain" description="TGS" evidence="1">
    <location>
        <begin position="152"/>
        <end position="204"/>
    </location>
</feature>
<dbReference type="InterPro" id="IPR045001">
    <property type="entry name" value="DRG"/>
</dbReference>
<dbReference type="GO" id="GO:0003924">
    <property type="term" value="F:GTPase activity"/>
    <property type="evidence" value="ECO:0007669"/>
    <property type="project" value="InterPro"/>
</dbReference>
<dbReference type="InterPro" id="IPR027417">
    <property type="entry name" value="P-loop_NTPase"/>
</dbReference>
<protein>
    <recommendedName>
        <fullName evidence="1">TGS domain-containing protein</fullName>
    </recommendedName>
</protein>
<dbReference type="SUPFAM" id="SSF52540">
    <property type="entry name" value="P-loop containing nucleoside triphosphate hydrolases"/>
    <property type="match status" value="1"/>
</dbReference>
<dbReference type="Gene3D" id="3.10.20.30">
    <property type="match status" value="1"/>
</dbReference>
<dbReference type="PANTHER" id="PTHR43127">
    <property type="entry name" value="DEVELOPMENTALLY-REGULATED GTP-BINDING PROTEIN 2"/>
    <property type="match status" value="1"/>
</dbReference>
<sequence>MGIIEKIKEIEAEMARTQENNYRCFALSIACTYPLATNQGTSGVGDGFETIKYGHGQIAVIGFPSDGKSTLLTMLTGTHSEAASYEGVVDRYTLRRKKLEEFLSIAPRYVIGIDDVDKLACHLSANLIVISCNLNLNLDRLLPKMWKDMNLVRIYTKPQGQHLDFTGPVVLSADRGGFSVDDFCNHIHRSLVKEVKYVLVWGTKEVIIAIVELHLTRSLFLIDSDFHNRICSSSEFSKDFVVCYILWTRTKGLMLLVRLAGSKAVMPILNVHKLVTSSAAKEIQDSGLVCSSNCNIETLKQTSFQCYLILLPSDKGLMLPGRLAGSEEVMPTLGVNQLITSSAAKEIEDSMEARVYNPALHERGYHQKLNILVKESLQFGCKQQRKESEINYRRCPALQRP</sequence>
<evidence type="ECO:0000313" key="2">
    <source>
        <dbReference type="EMBL" id="KAK1358089.1"/>
    </source>
</evidence>
<reference evidence="2" key="1">
    <citation type="submission" date="2023-02" db="EMBL/GenBank/DDBJ databases">
        <title>Genome of toxic invasive species Heracleum sosnowskyi carries increased number of genes despite the absence of recent whole-genome duplications.</title>
        <authorList>
            <person name="Schelkunov M."/>
            <person name="Shtratnikova V."/>
            <person name="Makarenko M."/>
            <person name="Klepikova A."/>
            <person name="Omelchenko D."/>
            <person name="Novikova G."/>
            <person name="Obukhova E."/>
            <person name="Bogdanov V."/>
            <person name="Penin A."/>
            <person name="Logacheva M."/>
        </authorList>
    </citation>
    <scope>NUCLEOTIDE SEQUENCE</scope>
    <source>
        <strain evidence="2">Hsosn_3</strain>
        <tissue evidence="2">Leaf</tissue>
    </source>
</reference>
<name>A0AAD8H098_9APIA</name>
<dbReference type="Proteomes" id="UP001237642">
    <property type="component" value="Unassembled WGS sequence"/>
</dbReference>
<dbReference type="AlphaFoldDB" id="A0AAD8H098"/>
<comment type="caution">
    <text evidence="2">The sequence shown here is derived from an EMBL/GenBank/DDBJ whole genome shotgun (WGS) entry which is preliminary data.</text>
</comment>